<organism evidence="2">
    <name type="scientific">Oikopleura dioica</name>
    <name type="common">Tunicate</name>
    <dbReference type="NCBI Taxonomy" id="34765"/>
    <lineage>
        <taxon>Eukaryota</taxon>
        <taxon>Metazoa</taxon>
        <taxon>Chordata</taxon>
        <taxon>Tunicata</taxon>
        <taxon>Appendicularia</taxon>
        <taxon>Copelata</taxon>
        <taxon>Oikopleuridae</taxon>
        <taxon>Oikopleura</taxon>
    </lineage>
</organism>
<protein>
    <recommendedName>
        <fullName evidence="4">Basigin</fullName>
    </recommendedName>
</protein>
<keyword evidence="3" id="KW-1185">Reference proteome</keyword>
<feature type="transmembrane region" description="Helical" evidence="1">
    <location>
        <begin position="280"/>
        <end position="301"/>
    </location>
</feature>
<gene>
    <name evidence="2" type="ORF">GSOID_T00003288001</name>
</gene>
<name>E4X6M9_OIKDI</name>
<keyword evidence="1" id="KW-0812">Transmembrane</keyword>
<keyword evidence="1" id="KW-0472">Membrane</keyword>
<evidence type="ECO:0000256" key="1">
    <source>
        <dbReference type="SAM" id="Phobius"/>
    </source>
</evidence>
<evidence type="ECO:0000313" key="3">
    <source>
        <dbReference type="Proteomes" id="UP000001307"/>
    </source>
</evidence>
<keyword evidence="1" id="KW-1133">Transmembrane helix</keyword>
<evidence type="ECO:0000313" key="2">
    <source>
        <dbReference type="EMBL" id="CBY07926.1"/>
    </source>
</evidence>
<accession>E4X6M9</accession>
<dbReference type="Proteomes" id="UP000001307">
    <property type="component" value="Unassembled WGS sequence"/>
</dbReference>
<reference evidence="2" key="1">
    <citation type="journal article" date="2010" name="Science">
        <title>Plasticity of animal genome architecture unmasked by rapid evolution of a pelagic tunicate.</title>
        <authorList>
            <person name="Denoeud F."/>
            <person name="Henriet S."/>
            <person name="Mungpakdee S."/>
            <person name="Aury J.M."/>
            <person name="Da Silva C."/>
            <person name="Brinkmann H."/>
            <person name="Mikhaleva J."/>
            <person name="Olsen L.C."/>
            <person name="Jubin C."/>
            <person name="Canestro C."/>
            <person name="Bouquet J.M."/>
            <person name="Danks G."/>
            <person name="Poulain J."/>
            <person name="Campsteijn C."/>
            <person name="Adamski M."/>
            <person name="Cross I."/>
            <person name="Yadetie F."/>
            <person name="Muffato M."/>
            <person name="Louis A."/>
            <person name="Butcher S."/>
            <person name="Tsagkogeorga G."/>
            <person name="Konrad A."/>
            <person name="Singh S."/>
            <person name="Jensen M.F."/>
            <person name="Cong E.H."/>
            <person name="Eikeseth-Otteraa H."/>
            <person name="Noel B."/>
            <person name="Anthouard V."/>
            <person name="Porcel B.M."/>
            <person name="Kachouri-Lafond R."/>
            <person name="Nishino A."/>
            <person name="Ugolini M."/>
            <person name="Chourrout P."/>
            <person name="Nishida H."/>
            <person name="Aasland R."/>
            <person name="Huzurbazar S."/>
            <person name="Westhof E."/>
            <person name="Delsuc F."/>
            <person name="Lehrach H."/>
            <person name="Reinhardt R."/>
            <person name="Weissenbach J."/>
            <person name="Roy S.W."/>
            <person name="Artiguenave F."/>
            <person name="Postlethwait J.H."/>
            <person name="Manak J.R."/>
            <person name="Thompson E.M."/>
            <person name="Jaillon O."/>
            <person name="Du Pasquier L."/>
            <person name="Boudinot P."/>
            <person name="Liberles D.A."/>
            <person name="Volff J.N."/>
            <person name="Philippe H."/>
            <person name="Lenhard B."/>
            <person name="Roest Crollius H."/>
            <person name="Wincker P."/>
            <person name="Chourrout D."/>
        </authorList>
    </citation>
    <scope>NUCLEOTIDE SEQUENCE [LARGE SCALE GENOMIC DNA]</scope>
</reference>
<evidence type="ECO:0008006" key="4">
    <source>
        <dbReference type="Google" id="ProtNLM"/>
    </source>
</evidence>
<dbReference type="AlphaFoldDB" id="E4X6M9"/>
<dbReference type="EMBL" id="FN653027">
    <property type="protein sequence ID" value="CBY07926.1"/>
    <property type="molecule type" value="Genomic_DNA"/>
</dbReference>
<dbReference type="InParanoid" id="E4X6M9"/>
<sequence length="324" mass="35650">MKLFATFAALALGLEIEQGGKWGQTECINANKFIIERLGNSSDVEVLTQFNAEKPTEGYKLEGNVVEILADKNNRKLMGRLVCSQDGTKLSSEDITGSIQFKNLPNALTNLDGDVNKRIECEAIGYPLPSLKWRFQAIDEEAVEGLCDGGKCTVCTSNCHPEEDVCKQEDSNAKEACVSQFYQANSTDIFSMGINDLAVRFSNKTCPMSGELSEAEALDCKTVLSTAEVENLPINFAKKSQLLFSDVSYAQGGKYICVATQEDVVRTKAFVWRVKDPMAALWPFLGLVVEVMVVVAAILYYEKKSAKGNEEEETNDEEAAKLTK</sequence>
<dbReference type="OrthoDB" id="5970915at2759"/>
<proteinExistence type="predicted"/>